<dbReference type="InterPro" id="IPR023828">
    <property type="entry name" value="Peptidase_S8_Ser-AS"/>
</dbReference>
<dbReference type="RefSeq" id="WP_386058723.1">
    <property type="nucleotide sequence ID" value="NZ_JBHLTQ010000001.1"/>
</dbReference>
<keyword evidence="4 6" id="KW-0378">Hydrolase</keyword>
<evidence type="ECO:0000256" key="4">
    <source>
        <dbReference type="ARBA" id="ARBA00022801"/>
    </source>
</evidence>
<evidence type="ECO:0000256" key="2">
    <source>
        <dbReference type="ARBA" id="ARBA00022670"/>
    </source>
</evidence>
<evidence type="ECO:0000256" key="3">
    <source>
        <dbReference type="ARBA" id="ARBA00022729"/>
    </source>
</evidence>
<dbReference type="Proteomes" id="UP001589832">
    <property type="component" value="Unassembled WGS sequence"/>
</dbReference>
<feature type="active site" description="Charge relay system" evidence="6">
    <location>
        <position position="187"/>
    </location>
</feature>
<dbReference type="InterPro" id="IPR050131">
    <property type="entry name" value="Peptidase_S8_subtilisin-like"/>
</dbReference>
<feature type="active site" description="Charge relay system" evidence="6">
    <location>
        <position position="241"/>
    </location>
</feature>
<dbReference type="InterPro" id="IPR034204">
    <property type="entry name" value="PfSUB1-like_cat_dom"/>
</dbReference>
<evidence type="ECO:0000256" key="1">
    <source>
        <dbReference type="ARBA" id="ARBA00011073"/>
    </source>
</evidence>
<dbReference type="InterPro" id="IPR015500">
    <property type="entry name" value="Peptidase_S8_subtilisin-rel"/>
</dbReference>
<name>A0ABV6Q4P5_9FLAO</name>
<dbReference type="PRINTS" id="PR00723">
    <property type="entry name" value="SUBTILISIN"/>
</dbReference>
<evidence type="ECO:0000313" key="10">
    <source>
        <dbReference type="Proteomes" id="UP001589832"/>
    </source>
</evidence>
<organism evidence="9 10">
    <name type="scientific">Winogradskyella pulchriflava</name>
    <dbReference type="NCBI Taxonomy" id="1110688"/>
    <lineage>
        <taxon>Bacteria</taxon>
        <taxon>Pseudomonadati</taxon>
        <taxon>Bacteroidota</taxon>
        <taxon>Flavobacteriia</taxon>
        <taxon>Flavobacteriales</taxon>
        <taxon>Flavobacteriaceae</taxon>
        <taxon>Winogradskyella</taxon>
    </lineage>
</organism>
<dbReference type="Pfam" id="PF00082">
    <property type="entry name" value="Peptidase_S8"/>
    <property type="match status" value="1"/>
</dbReference>
<dbReference type="PROSITE" id="PS00137">
    <property type="entry name" value="SUBTILASE_HIS"/>
    <property type="match status" value="1"/>
</dbReference>
<dbReference type="Gene3D" id="3.40.50.200">
    <property type="entry name" value="Peptidase S8/S53 domain"/>
    <property type="match status" value="1"/>
</dbReference>
<sequence>MKLFYTFIAILFIQIIFSQNSEFAKNRILFSFNDSKQISAIDDIGAIEALQFLYNDFSIKRIKLLDKAYSKSNKINNRPILIEFNNTIEVEAVIDALKNTNLFLYVEPDFINYGSGIKKEDKLTPTKNTENILFTTTPNDTYFFRQWALHNDGTFNLSPSTVDADIDMIEAWDHTTGNPNITMAVMDSGLRMTHPEFTGRIWTNPNETTNGTDTDSNGYIDDINGWDFVNDDNNPTDDHGHGTNVAGIATATGNNGIGYAGVDWSCKVMPLKVLDNNNSGFTSNIIESFYYAIANNVKIISISIGGSGFSVAYETAINSAYNNGIIVVACMMNFNNNVSYYPAAFTNTIAVGSTDSNDERTEPFFWSNTSGSNYGNHIDVVAPGNYMYGLSYSSDNNYNSYWGGTSQATPLVSGICSLMLSLNPNLTVDEIRAILRDTAEDLVGDAQDTVGWDQYYGAGRVNAFNALSRVLSTEDYSYTNLTIYPNPVVDNLHISTYKLSSIKNYTITNISGQLLKTGIIEDNSIDCSFLSEGVYFVKLTSDSGISELRKFIKK</sequence>
<dbReference type="EMBL" id="JBHLTQ010000001">
    <property type="protein sequence ID" value="MFC0603247.1"/>
    <property type="molecule type" value="Genomic_DNA"/>
</dbReference>
<feature type="active site" description="Charge relay system" evidence="6">
    <location>
        <position position="406"/>
    </location>
</feature>
<dbReference type="PROSITE" id="PS51892">
    <property type="entry name" value="SUBTILASE"/>
    <property type="match status" value="1"/>
</dbReference>
<evidence type="ECO:0000313" key="9">
    <source>
        <dbReference type="EMBL" id="MFC0603247.1"/>
    </source>
</evidence>
<keyword evidence="2 6" id="KW-0645">Protease</keyword>
<dbReference type="PANTHER" id="PTHR43806:SF11">
    <property type="entry name" value="CEREVISIN-RELATED"/>
    <property type="match status" value="1"/>
</dbReference>
<evidence type="ECO:0000259" key="8">
    <source>
        <dbReference type="Pfam" id="PF18962"/>
    </source>
</evidence>
<accession>A0ABV6Q4P5</accession>
<gene>
    <name evidence="9" type="ORF">ACFFGA_01660</name>
</gene>
<dbReference type="Pfam" id="PF18962">
    <property type="entry name" value="Por_Secre_tail"/>
    <property type="match status" value="1"/>
</dbReference>
<evidence type="ECO:0000259" key="7">
    <source>
        <dbReference type="Pfam" id="PF00082"/>
    </source>
</evidence>
<keyword evidence="5 6" id="KW-0720">Serine protease</keyword>
<dbReference type="InterPro" id="IPR026444">
    <property type="entry name" value="Secre_tail"/>
</dbReference>
<dbReference type="CDD" id="cd07473">
    <property type="entry name" value="Peptidases_S8_Subtilisin_like"/>
    <property type="match status" value="1"/>
</dbReference>
<comment type="caution">
    <text evidence="9">The sequence shown here is derived from an EMBL/GenBank/DDBJ whole genome shotgun (WGS) entry which is preliminary data.</text>
</comment>
<proteinExistence type="inferred from homology"/>
<evidence type="ECO:0000256" key="5">
    <source>
        <dbReference type="ARBA" id="ARBA00022825"/>
    </source>
</evidence>
<dbReference type="InterPro" id="IPR036852">
    <property type="entry name" value="Peptidase_S8/S53_dom_sf"/>
</dbReference>
<keyword evidence="10" id="KW-1185">Reference proteome</keyword>
<comment type="similarity">
    <text evidence="1 6">Belongs to the peptidase S8 family.</text>
</comment>
<feature type="domain" description="Peptidase S8/S53" evidence="7">
    <location>
        <begin position="180"/>
        <end position="459"/>
    </location>
</feature>
<keyword evidence="3" id="KW-0732">Signal</keyword>
<dbReference type="NCBIfam" id="TIGR04183">
    <property type="entry name" value="Por_Secre_tail"/>
    <property type="match status" value="1"/>
</dbReference>
<dbReference type="InterPro" id="IPR000209">
    <property type="entry name" value="Peptidase_S8/S53_dom"/>
</dbReference>
<reference evidence="9 10" key="1">
    <citation type="submission" date="2024-09" db="EMBL/GenBank/DDBJ databases">
        <authorList>
            <person name="Sun Q."/>
            <person name="Mori K."/>
        </authorList>
    </citation>
    <scope>NUCLEOTIDE SEQUENCE [LARGE SCALE GENOMIC DNA]</scope>
    <source>
        <strain evidence="9 10">NCAIM B.02481</strain>
    </source>
</reference>
<dbReference type="SUPFAM" id="SSF52743">
    <property type="entry name" value="Subtilisin-like"/>
    <property type="match status" value="1"/>
</dbReference>
<protein>
    <submittedName>
        <fullName evidence="9">S8 family serine peptidase</fullName>
    </submittedName>
</protein>
<dbReference type="InterPro" id="IPR022398">
    <property type="entry name" value="Peptidase_S8_His-AS"/>
</dbReference>
<dbReference type="PANTHER" id="PTHR43806">
    <property type="entry name" value="PEPTIDASE S8"/>
    <property type="match status" value="1"/>
</dbReference>
<dbReference type="PROSITE" id="PS00138">
    <property type="entry name" value="SUBTILASE_SER"/>
    <property type="match status" value="1"/>
</dbReference>
<evidence type="ECO:0000256" key="6">
    <source>
        <dbReference type="PROSITE-ProRule" id="PRU01240"/>
    </source>
</evidence>
<feature type="domain" description="Secretion system C-terminal sorting" evidence="8">
    <location>
        <begin position="483"/>
        <end position="552"/>
    </location>
</feature>